<dbReference type="EMBL" id="FMID01000041">
    <property type="protein sequence ID" value="SCL75764.1"/>
    <property type="molecule type" value="Genomic_DNA"/>
</dbReference>
<dbReference type="AlphaFoldDB" id="A0A1M4MLF4"/>
<protein>
    <submittedName>
        <fullName evidence="1">Uncharacterized protein</fullName>
    </submittedName>
</protein>
<name>A0A1M4MLF4_9EURY</name>
<evidence type="ECO:0000313" key="2">
    <source>
        <dbReference type="Proteomes" id="UP000184671"/>
    </source>
</evidence>
<dbReference type="Proteomes" id="UP000184671">
    <property type="component" value="Unassembled WGS sequence"/>
</dbReference>
<proteinExistence type="predicted"/>
<reference evidence="1 2" key="1">
    <citation type="submission" date="2016-08" db="EMBL/GenBank/DDBJ databases">
        <authorList>
            <person name="Seilhamer J.J."/>
        </authorList>
    </citation>
    <scope>NUCLEOTIDE SEQUENCE [LARGE SCALE GENOMIC DNA]</scope>
    <source>
        <strain evidence="1">L21-II-0</strain>
    </source>
</reference>
<evidence type="ECO:0000313" key="1">
    <source>
        <dbReference type="EMBL" id="SCL75764.1"/>
    </source>
</evidence>
<accession>A0A1M4MLF4</accession>
<sequence>MEIEFSVTKIYSIKKMVKASMIIVLIEEPNRDEPNLFRKIKLKQFPKSEVVVFLRTSF</sequence>
<organism evidence="1 2">
    <name type="scientific">Methanoculleus chikugoensis</name>
    <dbReference type="NCBI Taxonomy" id="118126"/>
    <lineage>
        <taxon>Archaea</taxon>
        <taxon>Methanobacteriati</taxon>
        <taxon>Methanobacteriota</taxon>
        <taxon>Stenosarchaea group</taxon>
        <taxon>Methanomicrobia</taxon>
        <taxon>Methanomicrobiales</taxon>
        <taxon>Methanomicrobiaceae</taxon>
        <taxon>Methanoculleus</taxon>
    </lineage>
</organism>
<gene>
    <name evidence="1" type="ORF">L21_1676</name>
</gene>